<comment type="similarity">
    <text evidence="5">Belongs to the SAT4 family.</text>
</comment>
<evidence type="ECO:0000256" key="7">
    <source>
        <dbReference type="SAM" id="Phobius"/>
    </source>
</evidence>
<evidence type="ECO:0000313" key="9">
    <source>
        <dbReference type="EMBL" id="KAL2846387.1"/>
    </source>
</evidence>
<reference evidence="9 10" key="1">
    <citation type="submission" date="2024-07" db="EMBL/GenBank/DDBJ databases">
        <title>Section-level genome sequencing and comparative genomics of Aspergillus sections Usti and Cavernicolus.</title>
        <authorList>
            <consortium name="Lawrence Berkeley National Laboratory"/>
            <person name="Nybo J.L."/>
            <person name="Vesth T.C."/>
            <person name="Theobald S."/>
            <person name="Frisvad J.C."/>
            <person name="Larsen T.O."/>
            <person name="Kjaerboelling I."/>
            <person name="Rothschild-Mancinelli K."/>
            <person name="Lyhne E.K."/>
            <person name="Kogle M.E."/>
            <person name="Barry K."/>
            <person name="Clum A."/>
            <person name="Na H."/>
            <person name="Ledsgaard L."/>
            <person name="Lin J."/>
            <person name="Lipzen A."/>
            <person name="Kuo A."/>
            <person name="Riley R."/>
            <person name="Mondo S."/>
            <person name="Labutti K."/>
            <person name="Haridas S."/>
            <person name="Pangalinan J."/>
            <person name="Salamov A.A."/>
            <person name="Simmons B.A."/>
            <person name="Magnuson J.K."/>
            <person name="Chen J."/>
            <person name="Drula E."/>
            <person name="Henrissat B."/>
            <person name="Wiebenga A."/>
            <person name="Lubbers R.J."/>
            <person name="Gomes A.C."/>
            <person name="Makela M.R."/>
            <person name="Stajich J."/>
            <person name="Grigoriev I.V."/>
            <person name="Mortensen U.H."/>
            <person name="De Vries R.P."/>
            <person name="Baker S.E."/>
            <person name="Andersen M.R."/>
        </authorList>
    </citation>
    <scope>NUCLEOTIDE SEQUENCE [LARGE SCALE GENOMIC DNA]</scope>
    <source>
        <strain evidence="9 10">CBS 123904</strain>
    </source>
</reference>
<dbReference type="Proteomes" id="UP001610446">
    <property type="component" value="Unassembled WGS sequence"/>
</dbReference>
<evidence type="ECO:0000259" key="8">
    <source>
        <dbReference type="Pfam" id="PF20684"/>
    </source>
</evidence>
<keyword evidence="2 7" id="KW-0812">Transmembrane</keyword>
<dbReference type="PANTHER" id="PTHR33048">
    <property type="entry name" value="PTH11-LIKE INTEGRAL MEMBRANE PROTEIN (AFU_ORTHOLOGUE AFUA_5G11245)"/>
    <property type="match status" value="1"/>
</dbReference>
<feature type="transmembrane region" description="Helical" evidence="7">
    <location>
        <begin position="106"/>
        <end position="126"/>
    </location>
</feature>
<gene>
    <name evidence="9" type="ORF">BJY01DRAFT_247291</name>
</gene>
<comment type="subcellular location">
    <subcellularLocation>
        <location evidence="1">Membrane</location>
        <topology evidence="1">Multi-pass membrane protein</topology>
    </subcellularLocation>
</comment>
<feature type="domain" description="Rhodopsin" evidence="8">
    <location>
        <begin position="2"/>
        <end position="170"/>
    </location>
</feature>
<dbReference type="InterPro" id="IPR049326">
    <property type="entry name" value="Rhodopsin_dom_fungi"/>
</dbReference>
<dbReference type="Pfam" id="PF20684">
    <property type="entry name" value="Fung_rhodopsin"/>
    <property type="match status" value="1"/>
</dbReference>
<keyword evidence="4 7" id="KW-0472">Membrane</keyword>
<keyword evidence="10" id="KW-1185">Reference proteome</keyword>
<feature type="compositionally biased region" description="Polar residues" evidence="6">
    <location>
        <begin position="196"/>
        <end position="212"/>
    </location>
</feature>
<evidence type="ECO:0000256" key="3">
    <source>
        <dbReference type="ARBA" id="ARBA00022989"/>
    </source>
</evidence>
<feature type="transmembrane region" description="Helical" evidence="7">
    <location>
        <begin position="24"/>
        <end position="51"/>
    </location>
</feature>
<organism evidence="9 10">
    <name type="scientific">Aspergillus pseudoustus</name>
    <dbReference type="NCBI Taxonomy" id="1810923"/>
    <lineage>
        <taxon>Eukaryota</taxon>
        <taxon>Fungi</taxon>
        <taxon>Dikarya</taxon>
        <taxon>Ascomycota</taxon>
        <taxon>Pezizomycotina</taxon>
        <taxon>Eurotiomycetes</taxon>
        <taxon>Eurotiomycetidae</taxon>
        <taxon>Eurotiales</taxon>
        <taxon>Aspergillaceae</taxon>
        <taxon>Aspergillus</taxon>
        <taxon>Aspergillus subgen. Nidulantes</taxon>
    </lineage>
</organism>
<name>A0ABR4K573_9EURO</name>
<evidence type="ECO:0000313" key="10">
    <source>
        <dbReference type="Proteomes" id="UP001610446"/>
    </source>
</evidence>
<proteinExistence type="inferred from homology"/>
<accession>A0ABR4K573</accession>
<keyword evidence="3 7" id="KW-1133">Transmembrane helix</keyword>
<protein>
    <recommendedName>
        <fullName evidence="8">Rhodopsin domain-containing protein</fullName>
    </recommendedName>
</protein>
<evidence type="ECO:0000256" key="1">
    <source>
        <dbReference type="ARBA" id="ARBA00004141"/>
    </source>
</evidence>
<feature type="transmembrane region" description="Helical" evidence="7">
    <location>
        <begin position="146"/>
        <end position="164"/>
    </location>
</feature>
<dbReference type="InterPro" id="IPR052337">
    <property type="entry name" value="SAT4-like"/>
</dbReference>
<evidence type="ECO:0000256" key="5">
    <source>
        <dbReference type="ARBA" id="ARBA00038359"/>
    </source>
</evidence>
<evidence type="ECO:0000256" key="2">
    <source>
        <dbReference type="ARBA" id="ARBA00022692"/>
    </source>
</evidence>
<feature type="transmembrane region" description="Helical" evidence="7">
    <location>
        <begin position="71"/>
        <end position="94"/>
    </location>
</feature>
<sequence>MALVKLSLLASYLRFLTVPLFRHVNWAMIVLVACWAISFLVATITACRPLHAYWDLELRATAKCTDDPARTLAFTVSNLITDVIVLVVPVPTFWRLKLPIRERLALTGLMSLGLLACAASGVRLYYAHRIYNVSYDTSWEGYSLPLWILVEINLAVICASIPTLRPLMQRYLAPKQGSNSELSGYAHATRGVSTRAADQSGGTRGSYLSDTSSPRLSRQIAIKQTFYLSESTEALQADAYQMDHRGKIYVNQ</sequence>
<evidence type="ECO:0000256" key="4">
    <source>
        <dbReference type="ARBA" id="ARBA00023136"/>
    </source>
</evidence>
<dbReference type="PANTHER" id="PTHR33048:SF129">
    <property type="entry name" value="INTEGRAL MEMBRANE PROTEIN-RELATED"/>
    <property type="match status" value="1"/>
</dbReference>
<comment type="caution">
    <text evidence="9">The sequence shown here is derived from an EMBL/GenBank/DDBJ whole genome shotgun (WGS) entry which is preliminary data.</text>
</comment>
<evidence type="ECO:0000256" key="6">
    <source>
        <dbReference type="SAM" id="MobiDB-lite"/>
    </source>
</evidence>
<feature type="region of interest" description="Disordered" evidence="6">
    <location>
        <begin position="192"/>
        <end position="212"/>
    </location>
</feature>
<dbReference type="PROSITE" id="PS51257">
    <property type="entry name" value="PROKAR_LIPOPROTEIN"/>
    <property type="match status" value="1"/>
</dbReference>
<dbReference type="EMBL" id="JBFXLU010000064">
    <property type="protein sequence ID" value="KAL2846387.1"/>
    <property type="molecule type" value="Genomic_DNA"/>
</dbReference>